<dbReference type="Gene3D" id="1.20.120.550">
    <property type="entry name" value="Membrane associated eicosanoid/glutathione metabolism-like domain"/>
    <property type="match status" value="1"/>
</dbReference>
<accession>A0A1Y0I9N0</accession>
<dbReference type="AlphaFoldDB" id="A0A1Y0I9N0"/>
<feature type="transmembrane region" description="Helical" evidence="5">
    <location>
        <begin position="6"/>
        <end position="29"/>
    </location>
</feature>
<keyword evidence="7" id="KW-1185">Reference proteome</keyword>
<dbReference type="RefSeq" id="WP_087462144.1">
    <property type="nucleotide sequence ID" value="NZ_CP021425.1"/>
</dbReference>
<dbReference type="InterPro" id="IPR023352">
    <property type="entry name" value="MAPEG-like_dom_sf"/>
</dbReference>
<gene>
    <name evidence="6" type="ORF">OLMES_3185</name>
</gene>
<protein>
    <submittedName>
        <fullName evidence="6">Membrane-associated protein in eicosanoid and glutathione metabolism (Mapeg)</fullName>
    </submittedName>
</protein>
<evidence type="ECO:0000256" key="2">
    <source>
        <dbReference type="ARBA" id="ARBA00022692"/>
    </source>
</evidence>
<sequence length="151" mass="16892">MNEIDQGQILLPALALVGLTFIVLLLIPYRRFKAASERKVTSKDFALGESGHVPAYVALPNRNYMNLLELPVLFYFACTLYFLLETVDLIALVLAWGFVFLRIVHSVIHLSYNNVMHRLVAFASSNLVLAVMWIFLVPTILDVAIGNGQQG</sequence>
<evidence type="ECO:0000313" key="6">
    <source>
        <dbReference type="EMBL" id="ARU57227.1"/>
    </source>
</evidence>
<evidence type="ECO:0000313" key="7">
    <source>
        <dbReference type="Proteomes" id="UP000196027"/>
    </source>
</evidence>
<feature type="transmembrane region" description="Helical" evidence="5">
    <location>
        <begin position="67"/>
        <end position="84"/>
    </location>
</feature>
<comment type="subcellular location">
    <subcellularLocation>
        <location evidence="1">Membrane</location>
    </subcellularLocation>
</comment>
<proteinExistence type="predicted"/>
<feature type="transmembrane region" description="Helical" evidence="5">
    <location>
        <begin position="90"/>
        <end position="112"/>
    </location>
</feature>
<dbReference type="Pfam" id="PF01124">
    <property type="entry name" value="MAPEG"/>
    <property type="match status" value="1"/>
</dbReference>
<keyword evidence="2 5" id="KW-0812">Transmembrane</keyword>
<dbReference type="OrthoDB" id="328594at2"/>
<name>A0A1Y0I9N0_9GAMM</name>
<keyword evidence="4 5" id="KW-0472">Membrane</keyword>
<dbReference type="Proteomes" id="UP000196027">
    <property type="component" value="Chromosome"/>
</dbReference>
<evidence type="ECO:0000256" key="4">
    <source>
        <dbReference type="ARBA" id="ARBA00023136"/>
    </source>
</evidence>
<reference evidence="6 7" key="1">
    <citation type="submission" date="2017-05" db="EMBL/GenBank/DDBJ databases">
        <title>Genomic insights into alkan degradation activity of Oleiphilus messinensis.</title>
        <authorList>
            <person name="Kozyavkin S.A."/>
            <person name="Slesarev A.I."/>
            <person name="Golyshin P.N."/>
            <person name="Korzhenkov A."/>
            <person name="Golyshina O.N."/>
            <person name="Toshchakov S.V."/>
        </authorList>
    </citation>
    <scope>NUCLEOTIDE SEQUENCE [LARGE SCALE GENOMIC DNA]</scope>
    <source>
        <strain evidence="6 7">ME102</strain>
    </source>
</reference>
<dbReference type="EMBL" id="CP021425">
    <property type="protein sequence ID" value="ARU57227.1"/>
    <property type="molecule type" value="Genomic_DNA"/>
</dbReference>
<dbReference type="InterPro" id="IPR001129">
    <property type="entry name" value="Membr-assoc_MAPEG"/>
</dbReference>
<keyword evidence="3 5" id="KW-1133">Transmembrane helix</keyword>
<evidence type="ECO:0000256" key="3">
    <source>
        <dbReference type="ARBA" id="ARBA00022989"/>
    </source>
</evidence>
<feature type="transmembrane region" description="Helical" evidence="5">
    <location>
        <begin position="119"/>
        <end position="141"/>
    </location>
</feature>
<dbReference type="SUPFAM" id="SSF161084">
    <property type="entry name" value="MAPEG domain-like"/>
    <property type="match status" value="1"/>
</dbReference>
<dbReference type="KEGG" id="ome:OLMES_3185"/>
<evidence type="ECO:0000256" key="1">
    <source>
        <dbReference type="ARBA" id="ARBA00004370"/>
    </source>
</evidence>
<dbReference type="GO" id="GO:0016020">
    <property type="term" value="C:membrane"/>
    <property type="evidence" value="ECO:0007669"/>
    <property type="project" value="UniProtKB-SubCell"/>
</dbReference>
<organism evidence="6 7">
    <name type="scientific">Oleiphilus messinensis</name>
    <dbReference type="NCBI Taxonomy" id="141451"/>
    <lineage>
        <taxon>Bacteria</taxon>
        <taxon>Pseudomonadati</taxon>
        <taxon>Pseudomonadota</taxon>
        <taxon>Gammaproteobacteria</taxon>
        <taxon>Oceanospirillales</taxon>
        <taxon>Oleiphilaceae</taxon>
        <taxon>Oleiphilus</taxon>
    </lineage>
</organism>
<evidence type="ECO:0000256" key="5">
    <source>
        <dbReference type="SAM" id="Phobius"/>
    </source>
</evidence>